<dbReference type="InterPro" id="IPR051013">
    <property type="entry name" value="MBL_superfamily_lactonases"/>
</dbReference>
<gene>
    <name evidence="6" type="ORF">CJD38_14730</name>
</gene>
<protein>
    <submittedName>
        <fullName evidence="6">Zn-dependent hydrolase</fullName>
    </submittedName>
</protein>
<accession>A0A2T5MDS8</accession>
<dbReference type="PANTHER" id="PTHR42978">
    <property type="entry name" value="QUORUM-QUENCHING LACTONASE YTNP-RELATED-RELATED"/>
    <property type="match status" value="1"/>
</dbReference>
<evidence type="ECO:0000256" key="4">
    <source>
        <dbReference type="ARBA" id="ARBA00022833"/>
    </source>
</evidence>
<dbReference type="Gene3D" id="3.60.15.10">
    <property type="entry name" value="Ribonuclease Z/Hydroxyacylglutathione hydrolase-like"/>
    <property type="match status" value="1"/>
</dbReference>
<dbReference type="RefSeq" id="WP_107941113.1">
    <property type="nucleotide sequence ID" value="NZ_QANS01000005.1"/>
</dbReference>
<dbReference type="SUPFAM" id="SSF56281">
    <property type="entry name" value="Metallo-hydrolase/oxidoreductase"/>
    <property type="match status" value="1"/>
</dbReference>
<proteinExistence type="inferred from homology"/>
<feature type="domain" description="Metallo-beta-lactamase" evidence="5">
    <location>
        <begin position="77"/>
        <end position="296"/>
    </location>
</feature>
<dbReference type="GO" id="GO:0016787">
    <property type="term" value="F:hydrolase activity"/>
    <property type="evidence" value="ECO:0007669"/>
    <property type="project" value="UniProtKB-KW"/>
</dbReference>
<dbReference type="PANTHER" id="PTHR42978:SF3">
    <property type="entry name" value="BLR3078 PROTEIN"/>
    <property type="match status" value="1"/>
</dbReference>
<dbReference type="AlphaFoldDB" id="A0A2T5MDS8"/>
<evidence type="ECO:0000256" key="2">
    <source>
        <dbReference type="ARBA" id="ARBA00022723"/>
    </source>
</evidence>
<comment type="caution">
    <text evidence="6">The sequence shown here is derived from an EMBL/GenBank/DDBJ whole genome shotgun (WGS) entry which is preliminary data.</text>
</comment>
<evidence type="ECO:0000259" key="5">
    <source>
        <dbReference type="SMART" id="SM00849"/>
    </source>
</evidence>
<dbReference type="OrthoDB" id="9803916at2"/>
<keyword evidence="2" id="KW-0479">Metal-binding</keyword>
<keyword evidence="3 6" id="KW-0378">Hydrolase</keyword>
<organism evidence="6 7">
    <name type="scientific">Stenotrophobium rhamnosiphilum</name>
    <dbReference type="NCBI Taxonomy" id="2029166"/>
    <lineage>
        <taxon>Bacteria</taxon>
        <taxon>Pseudomonadati</taxon>
        <taxon>Pseudomonadota</taxon>
        <taxon>Gammaproteobacteria</taxon>
        <taxon>Nevskiales</taxon>
        <taxon>Nevskiaceae</taxon>
        <taxon>Stenotrophobium</taxon>
    </lineage>
</organism>
<evidence type="ECO:0000313" key="7">
    <source>
        <dbReference type="Proteomes" id="UP000244248"/>
    </source>
</evidence>
<name>A0A2T5MDS8_9GAMM</name>
<dbReference type="CDD" id="cd07730">
    <property type="entry name" value="metallo-hydrolase-like_MBL-fold"/>
    <property type="match status" value="1"/>
</dbReference>
<evidence type="ECO:0000256" key="1">
    <source>
        <dbReference type="ARBA" id="ARBA00007749"/>
    </source>
</evidence>
<dbReference type="SMART" id="SM00849">
    <property type="entry name" value="Lactamase_B"/>
    <property type="match status" value="1"/>
</dbReference>
<evidence type="ECO:0000256" key="3">
    <source>
        <dbReference type="ARBA" id="ARBA00022801"/>
    </source>
</evidence>
<sequence>MKRILLLLLIVLLIGLGALAVSFMPAKLAVDSLPKVLVPSANPPAEMRLYAIEAGKMLSQAGFAYRGGNIAEPRVFGMGGILIKHPQGTLLFDTGFGKDVDAHFKTIPALMQATSKYEKEPTVAVQLHAAGIEPSTFKAVILTHSHWDHVSGLADLPGVPVWVNDQEMSFIKYGDDATALIRSFGKLNYRVYNFPSGPYLGFKKSYDVFDDGSVVLVPASGHTPGSIIAFITVPGGKRYALIGDLVWQNEGVEIPAEKPWISRKLVDWDESRTRDLIVQMHQLKAAMPDLVIVPAHDRRVWDTLPKLGS</sequence>
<keyword evidence="4" id="KW-0862">Zinc</keyword>
<dbReference type="Proteomes" id="UP000244248">
    <property type="component" value="Unassembled WGS sequence"/>
</dbReference>
<reference evidence="6 7" key="1">
    <citation type="submission" date="2018-04" db="EMBL/GenBank/DDBJ databases">
        <title>Novel species isolated from glacier.</title>
        <authorList>
            <person name="Liu Q."/>
            <person name="Xin Y.-H."/>
        </authorList>
    </citation>
    <scope>NUCLEOTIDE SEQUENCE [LARGE SCALE GENOMIC DNA]</scope>
    <source>
        <strain evidence="6 7">GT1R17</strain>
    </source>
</reference>
<dbReference type="Pfam" id="PF00753">
    <property type="entry name" value="Lactamase_B"/>
    <property type="match status" value="1"/>
</dbReference>
<keyword evidence="7" id="KW-1185">Reference proteome</keyword>
<dbReference type="GO" id="GO:0046872">
    <property type="term" value="F:metal ion binding"/>
    <property type="evidence" value="ECO:0007669"/>
    <property type="project" value="UniProtKB-KW"/>
</dbReference>
<evidence type="ECO:0000313" key="6">
    <source>
        <dbReference type="EMBL" id="PTU30740.1"/>
    </source>
</evidence>
<comment type="similarity">
    <text evidence="1">Belongs to the metallo-beta-lactamase superfamily.</text>
</comment>
<dbReference type="EMBL" id="QANS01000005">
    <property type="protein sequence ID" value="PTU30740.1"/>
    <property type="molecule type" value="Genomic_DNA"/>
</dbReference>
<dbReference type="InterPro" id="IPR036866">
    <property type="entry name" value="RibonucZ/Hydroxyglut_hydro"/>
</dbReference>
<dbReference type="InterPro" id="IPR001279">
    <property type="entry name" value="Metallo-B-lactamas"/>
</dbReference>